<proteinExistence type="predicted"/>
<feature type="domain" description="HTH lacI-type" evidence="5">
    <location>
        <begin position="54"/>
        <end position="108"/>
    </location>
</feature>
<evidence type="ECO:0000256" key="1">
    <source>
        <dbReference type="ARBA" id="ARBA00023015"/>
    </source>
</evidence>
<dbReference type="PROSITE" id="PS50932">
    <property type="entry name" value="HTH_LACI_2"/>
    <property type="match status" value="1"/>
</dbReference>
<protein>
    <submittedName>
        <fullName evidence="7">LacI family DNA-binding transcriptional regulator</fullName>
    </submittedName>
</protein>
<dbReference type="PANTHER" id="PTHR30146">
    <property type="entry name" value="LACI-RELATED TRANSCRIPTIONAL REPRESSOR"/>
    <property type="match status" value="1"/>
</dbReference>
<reference evidence="7" key="3">
    <citation type="submission" date="2023-08" db="EMBL/GenBank/DDBJ databases">
        <title>Complete genome sequence of Xanthomonas indica.</title>
        <authorList>
            <person name="Patil P.B."/>
            <person name="Rana R."/>
        </authorList>
    </citation>
    <scope>NUCLEOTIDE SEQUENCE</scope>
    <source>
        <strain evidence="7">PPL560</strain>
    </source>
</reference>
<gene>
    <name evidence="6" type="ORF">L3V74_10965</name>
    <name evidence="7" type="ORF">Q7W82_20105</name>
</gene>
<dbReference type="GO" id="GO:0003700">
    <property type="term" value="F:DNA-binding transcription factor activity"/>
    <property type="evidence" value="ECO:0007669"/>
    <property type="project" value="TreeGrafter"/>
</dbReference>
<name>A0AAU8I520_9XANT</name>
<evidence type="ECO:0000256" key="2">
    <source>
        <dbReference type="ARBA" id="ARBA00023125"/>
    </source>
</evidence>
<dbReference type="KEGG" id="xin:Q7W82_20105"/>
<dbReference type="AlphaFoldDB" id="A0AAU8I520"/>
<reference evidence="6 8" key="1">
    <citation type="journal article" date="2022" name="Curr. Microbiol.">
        <title>Xanthomonas indica sp. nov., a Novel Member of Non-Pathogenic Xanthomonas Community from Healthy Rice Seeds.</title>
        <authorList>
            <person name="Rana R."/>
            <person name="Madhavan V.N."/>
            <person name="Saroha T."/>
            <person name="Bansal K."/>
            <person name="Kaur A."/>
            <person name="Sonti R.V."/>
            <person name="Patel H.K."/>
            <person name="Patil P.B."/>
        </authorList>
    </citation>
    <scope>NUCLEOTIDE SEQUENCE [LARGE SCALE GENOMIC DNA]</scope>
    <source>
        <strain evidence="6 8">PPL560</strain>
    </source>
</reference>
<organism evidence="7">
    <name type="scientific">Xanthomonas indica</name>
    <dbReference type="NCBI Taxonomy" id="2912242"/>
    <lineage>
        <taxon>Bacteria</taxon>
        <taxon>Pseudomonadati</taxon>
        <taxon>Pseudomonadota</taxon>
        <taxon>Gammaproteobacteria</taxon>
        <taxon>Lysobacterales</taxon>
        <taxon>Lysobacteraceae</taxon>
        <taxon>Xanthomonas</taxon>
    </lineage>
</organism>
<dbReference type="PROSITE" id="PS00356">
    <property type="entry name" value="HTH_LACI_1"/>
    <property type="match status" value="1"/>
</dbReference>
<dbReference type="EMBL" id="CP131914">
    <property type="protein sequence ID" value="XCI80522.1"/>
    <property type="molecule type" value="Genomic_DNA"/>
</dbReference>
<evidence type="ECO:0000259" key="5">
    <source>
        <dbReference type="PROSITE" id="PS50932"/>
    </source>
</evidence>
<dbReference type="RefSeq" id="WP_242160049.1">
    <property type="nucleotide sequence ID" value="NZ_CP131914.1"/>
</dbReference>
<dbReference type="EMBL" id="JAKJPQ010000008">
    <property type="protein sequence ID" value="MCI2262064.1"/>
    <property type="molecule type" value="Genomic_DNA"/>
</dbReference>
<feature type="compositionally biased region" description="Low complexity" evidence="4">
    <location>
        <begin position="12"/>
        <end position="29"/>
    </location>
</feature>
<reference evidence="6" key="2">
    <citation type="submission" date="2022-01" db="EMBL/GenBank/DDBJ databases">
        <authorList>
            <person name="Rana R."/>
            <person name="Patil P.B."/>
        </authorList>
    </citation>
    <scope>NUCLEOTIDE SEQUENCE</scope>
    <source>
        <strain evidence="6">PPL560</strain>
    </source>
</reference>
<dbReference type="InterPro" id="IPR000843">
    <property type="entry name" value="HTH_LacI"/>
</dbReference>
<dbReference type="GO" id="GO:0000976">
    <property type="term" value="F:transcription cis-regulatory region binding"/>
    <property type="evidence" value="ECO:0007669"/>
    <property type="project" value="TreeGrafter"/>
</dbReference>
<keyword evidence="1" id="KW-0805">Transcription regulation</keyword>
<sequence>MPQKRPSRDGSAGSNAAKAAARKAAPVAAEHADKAKKSAKATPAAVVRDRQRVVTVTDIADAVGVSRATVSLVLRGSPLVHADTRARVEAELKRQRYVYNRGAANLRRRTSTCVALVINDLANPFFAEFAAGVDEALGEQGYVTLLGSTGESPARQQAVLGSLMEHTPAGVILSPAEGSDAAELHTVLGASANVLLFNRELAGADDWSFLGLDNQRGAQLATEHLIALGHRRIAFYGGHADSSSCRQRRAGHAQAMRQAKLPVDPAWLIESAPNRLEAAARHGELFANEAPPTAAVCYNDTVALGLMLGLLARGIRPGRDFAITGFDDIPEAAVSTPALTTLAAQPRARGRQAAQLVLERLDAAVPPRRTIVPVSLSVRESSGAPVAPART</sequence>
<dbReference type="Proteomes" id="UP001430647">
    <property type="component" value="Unassembled WGS sequence"/>
</dbReference>
<evidence type="ECO:0000313" key="7">
    <source>
        <dbReference type="EMBL" id="XCI80522.1"/>
    </source>
</evidence>
<evidence type="ECO:0000313" key="8">
    <source>
        <dbReference type="Proteomes" id="UP001430647"/>
    </source>
</evidence>
<keyword evidence="8" id="KW-1185">Reference proteome</keyword>
<dbReference type="InterPro" id="IPR046335">
    <property type="entry name" value="LacI/GalR-like_sensor"/>
</dbReference>
<keyword evidence="3" id="KW-0804">Transcription</keyword>
<accession>A0AAU8I520</accession>
<evidence type="ECO:0000313" key="6">
    <source>
        <dbReference type="EMBL" id="MCI2262064.1"/>
    </source>
</evidence>
<dbReference type="Pfam" id="PF00356">
    <property type="entry name" value="LacI"/>
    <property type="match status" value="1"/>
</dbReference>
<dbReference type="PANTHER" id="PTHR30146:SF148">
    <property type="entry name" value="HTH-TYPE TRANSCRIPTIONAL REPRESSOR PURR-RELATED"/>
    <property type="match status" value="1"/>
</dbReference>
<keyword evidence="2 7" id="KW-0238">DNA-binding</keyword>
<dbReference type="Pfam" id="PF13377">
    <property type="entry name" value="Peripla_BP_3"/>
    <property type="match status" value="1"/>
</dbReference>
<dbReference type="CDD" id="cd01392">
    <property type="entry name" value="HTH_LacI"/>
    <property type="match status" value="1"/>
</dbReference>
<evidence type="ECO:0000256" key="3">
    <source>
        <dbReference type="ARBA" id="ARBA00023163"/>
    </source>
</evidence>
<evidence type="ECO:0000256" key="4">
    <source>
        <dbReference type="SAM" id="MobiDB-lite"/>
    </source>
</evidence>
<dbReference type="CDD" id="cd06289">
    <property type="entry name" value="PBP1_MalI-like"/>
    <property type="match status" value="1"/>
</dbReference>
<dbReference type="SMART" id="SM00354">
    <property type="entry name" value="HTH_LACI"/>
    <property type="match status" value="1"/>
</dbReference>
<feature type="region of interest" description="Disordered" evidence="4">
    <location>
        <begin position="1"/>
        <end position="44"/>
    </location>
</feature>